<comment type="similarity">
    <text evidence="1">Belongs to the sulfatase family.</text>
</comment>
<evidence type="ECO:0000256" key="2">
    <source>
        <dbReference type="ARBA" id="ARBA00022801"/>
    </source>
</evidence>
<dbReference type="CDD" id="cd16143">
    <property type="entry name" value="ARS_like"/>
    <property type="match status" value="1"/>
</dbReference>
<dbReference type="GO" id="GO:0016787">
    <property type="term" value="F:hydrolase activity"/>
    <property type="evidence" value="ECO:0007669"/>
    <property type="project" value="UniProtKB-KW"/>
</dbReference>
<sequence length="509" mass="56373">MKVRFKLILLLFGLAACQSQETEKEVVTTKPNIIIIYADDAGYGDVGVYGAKGVETPNIDQLAAEGLLFTDAHCSAATCTPSRYSLLTGSYAFRNNAAILPGDAPLLIDPVIGTLPKMLQKNGYQTAVIGKWHLGLGRGEVNWNEKITPGPAEIGFDYSFLLPATGDRVPTVYVENQEVVNLDPDDPITISYKENISDRPTGLERPDLLKMKADTQHSQTIVNGISRIGYMKGGEAALWKDEEFADVLTVKVKDFISQNTEQPFFLYFALHDIHVPRVPNERFVGKSTMGPRGDAIAQMDWCVGEVMKILAEKGLAENTILIFTSDNGPVLDDGYDDQAVELLGDHRPSGQFKGGKYSAFEAGTRVPTIIRWPGEIPAGEQSDRLLSQVDLYHSFAELLGYALDEKEAPDSFAMWDTWRGNAREERPYLVEEAFAFTVRKDGWKYITSATKAPDWLANKNIETGMSTSPQLYHLAEDVQETNNVAEVNPERLAELDSLWQEIKAGPTRK</sequence>
<dbReference type="PROSITE" id="PS00149">
    <property type="entry name" value="SULFATASE_2"/>
    <property type="match status" value="1"/>
</dbReference>
<feature type="chain" id="PRO_5041231822" evidence="3">
    <location>
        <begin position="22"/>
        <end position="509"/>
    </location>
</feature>
<accession>A0AA49JDM0</accession>
<dbReference type="AlphaFoldDB" id="A0AA49JDM0"/>
<feature type="signal peptide" evidence="3">
    <location>
        <begin position="1"/>
        <end position="21"/>
    </location>
</feature>
<proteinExistence type="inferred from homology"/>
<dbReference type="Gene3D" id="3.30.1120.10">
    <property type="match status" value="1"/>
</dbReference>
<name>A0AA49JDM0_9BACT</name>
<reference evidence="5" key="1">
    <citation type="journal article" date="2023" name="Comput. Struct. Biotechnol. J.">
        <title>Discovery of a novel marine Bacteroidetes with a rich repertoire of carbohydrate-active enzymes.</title>
        <authorList>
            <person name="Chen B."/>
            <person name="Liu G."/>
            <person name="Chen Q."/>
            <person name="Wang H."/>
            <person name="Liu L."/>
            <person name="Tang K."/>
        </authorList>
    </citation>
    <scope>NUCLEOTIDE SEQUENCE</scope>
    <source>
        <strain evidence="5">TK19036</strain>
    </source>
</reference>
<dbReference type="PANTHER" id="PTHR43751">
    <property type="entry name" value="SULFATASE"/>
    <property type="match status" value="1"/>
</dbReference>
<dbReference type="PROSITE" id="PS00523">
    <property type="entry name" value="SULFATASE_1"/>
    <property type="match status" value="1"/>
</dbReference>
<dbReference type="Gene3D" id="3.40.720.10">
    <property type="entry name" value="Alkaline Phosphatase, subunit A"/>
    <property type="match status" value="1"/>
</dbReference>
<dbReference type="InterPro" id="IPR052701">
    <property type="entry name" value="GAG_Ulvan_Degrading_Sulfatases"/>
</dbReference>
<keyword evidence="2" id="KW-0378">Hydrolase</keyword>
<evidence type="ECO:0000256" key="3">
    <source>
        <dbReference type="SAM" id="SignalP"/>
    </source>
</evidence>
<evidence type="ECO:0000259" key="4">
    <source>
        <dbReference type="Pfam" id="PF00884"/>
    </source>
</evidence>
<evidence type="ECO:0000256" key="1">
    <source>
        <dbReference type="ARBA" id="ARBA00008779"/>
    </source>
</evidence>
<dbReference type="PROSITE" id="PS51257">
    <property type="entry name" value="PROKAR_LIPOPROTEIN"/>
    <property type="match status" value="1"/>
</dbReference>
<protein>
    <submittedName>
        <fullName evidence="5">Arylsulfatase</fullName>
    </submittedName>
</protein>
<gene>
    <name evidence="5" type="ORF">K4G66_27345</name>
</gene>
<reference evidence="5" key="2">
    <citation type="journal article" date="2024" name="Antonie Van Leeuwenhoek">
        <title>Roseihalotalea indica gen. nov., sp. nov., a halophilic Bacteroidetes from mesopelagic Southwest Indian Ocean with higher carbohydrate metabolic potential.</title>
        <authorList>
            <person name="Chen B."/>
            <person name="Zhang M."/>
            <person name="Lin D."/>
            <person name="Ye J."/>
            <person name="Tang K."/>
        </authorList>
    </citation>
    <scope>NUCLEOTIDE SEQUENCE</scope>
    <source>
        <strain evidence="5">TK19036</strain>
    </source>
</reference>
<keyword evidence="3" id="KW-0732">Signal</keyword>
<organism evidence="5">
    <name type="scientific">Roseihalotalea indica</name>
    <dbReference type="NCBI Taxonomy" id="2867963"/>
    <lineage>
        <taxon>Bacteria</taxon>
        <taxon>Pseudomonadati</taxon>
        <taxon>Bacteroidota</taxon>
        <taxon>Cytophagia</taxon>
        <taxon>Cytophagales</taxon>
        <taxon>Catalimonadaceae</taxon>
        <taxon>Roseihalotalea</taxon>
    </lineage>
</organism>
<evidence type="ECO:0000313" key="5">
    <source>
        <dbReference type="EMBL" id="WKN36086.1"/>
    </source>
</evidence>
<dbReference type="SUPFAM" id="SSF53649">
    <property type="entry name" value="Alkaline phosphatase-like"/>
    <property type="match status" value="1"/>
</dbReference>
<dbReference type="PANTHER" id="PTHR43751:SF6">
    <property type="entry name" value="N-ACETYLGALACTOSAMINE-6-O-SULFATASE"/>
    <property type="match status" value="1"/>
</dbReference>
<dbReference type="InterPro" id="IPR000917">
    <property type="entry name" value="Sulfatase_N"/>
</dbReference>
<dbReference type="InterPro" id="IPR017850">
    <property type="entry name" value="Alkaline_phosphatase_core_sf"/>
</dbReference>
<feature type="domain" description="Sulfatase N-terminal" evidence="4">
    <location>
        <begin position="31"/>
        <end position="401"/>
    </location>
</feature>
<dbReference type="InterPro" id="IPR024607">
    <property type="entry name" value="Sulfatase_CS"/>
</dbReference>
<dbReference type="EMBL" id="CP120682">
    <property type="protein sequence ID" value="WKN36086.1"/>
    <property type="molecule type" value="Genomic_DNA"/>
</dbReference>
<dbReference type="Pfam" id="PF00884">
    <property type="entry name" value="Sulfatase"/>
    <property type="match status" value="1"/>
</dbReference>